<reference evidence="1" key="1">
    <citation type="journal article" date="2022" name="Int. J. Mol. Sci.">
        <title>Draft Genome of Tanacetum Coccineum: Genomic Comparison of Closely Related Tanacetum-Family Plants.</title>
        <authorList>
            <person name="Yamashiro T."/>
            <person name="Shiraishi A."/>
            <person name="Nakayama K."/>
            <person name="Satake H."/>
        </authorList>
    </citation>
    <scope>NUCLEOTIDE SEQUENCE</scope>
</reference>
<evidence type="ECO:0000313" key="2">
    <source>
        <dbReference type="Proteomes" id="UP001151760"/>
    </source>
</evidence>
<proteinExistence type="predicted"/>
<dbReference type="Proteomes" id="UP001151760">
    <property type="component" value="Unassembled WGS sequence"/>
</dbReference>
<organism evidence="1 2">
    <name type="scientific">Tanacetum coccineum</name>
    <dbReference type="NCBI Taxonomy" id="301880"/>
    <lineage>
        <taxon>Eukaryota</taxon>
        <taxon>Viridiplantae</taxon>
        <taxon>Streptophyta</taxon>
        <taxon>Embryophyta</taxon>
        <taxon>Tracheophyta</taxon>
        <taxon>Spermatophyta</taxon>
        <taxon>Magnoliopsida</taxon>
        <taxon>eudicotyledons</taxon>
        <taxon>Gunneridae</taxon>
        <taxon>Pentapetalae</taxon>
        <taxon>asterids</taxon>
        <taxon>campanulids</taxon>
        <taxon>Asterales</taxon>
        <taxon>Asteraceae</taxon>
        <taxon>Asteroideae</taxon>
        <taxon>Anthemideae</taxon>
        <taxon>Anthemidinae</taxon>
        <taxon>Tanacetum</taxon>
    </lineage>
</organism>
<protein>
    <submittedName>
        <fullName evidence="1">Uncharacterized protein</fullName>
    </submittedName>
</protein>
<accession>A0ABQ4ZVE1</accession>
<evidence type="ECO:0000313" key="1">
    <source>
        <dbReference type="EMBL" id="GJS93246.1"/>
    </source>
</evidence>
<gene>
    <name evidence="1" type="ORF">Tco_0800214</name>
</gene>
<sequence>MSIFAVIFQLDENAGGDVFDLIGDVVLNDEDGDNENDIYNVEMILNKSDNVVEEEDGGWICFLGGNNSSGTKKYRGSNNSDGGNTGDGVKITGGVTGFGGGIEGKGYSSSTSDGVGCGTEDFCLDDKVVHSDSVLPSVLLTMSSDTNL</sequence>
<name>A0ABQ4ZVE1_9ASTR</name>
<dbReference type="EMBL" id="BQNB010011643">
    <property type="protein sequence ID" value="GJS93246.1"/>
    <property type="molecule type" value="Genomic_DNA"/>
</dbReference>
<comment type="caution">
    <text evidence="1">The sequence shown here is derived from an EMBL/GenBank/DDBJ whole genome shotgun (WGS) entry which is preliminary data.</text>
</comment>
<keyword evidence="2" id="KW-1185">Reference proteome</keyword>
<reference evidence="1" key="2">
    <citation type="submission" date="2022-01" db="EMBL/GenBank/DDBJ databases">
        <authorList>
            <person name="Yamashiro T."/>
            <person name="Shiraishi A."/>
            <person name="Satake H."/>
            <person name="Nakayama K."/>
        </authorList>
    </citation>
    <scope>NUCLEOTIDE SEQUENCE</scope>
</reference>